<keyword evidence="8" id="KW-1185">Reference proteome</keyword>
<evidence type="ECO:0000256" key="4">
    <source>
        <dbReference type="ARBA" id="ARBA00026248"/>
    </source>
</evidence>
<dbReference type="Gene3D" id="3.20.20.80">
    <property type="entry name" value="Glycosidases"/>
    <property type="match status" value="1"/>
</dbReference>
<dbReference type="PANTHER" id="PTHR10357:SF232">
    <property type="entry name" value="GLYCOSYL HYDROLASE FAMILY 13 CATALYTIC DOMAIN-CONTAINING PROTEIN"/>
    <property type="match status" value="1"/>
</dbReference>
<dbReference type="GO" id="GO:0005987">
    <property type="term" value="P:sucrose catabolic process"/>
    <property type="evidence" value="ECO:0007669"/>
    <property type="project" value="TreeGrafter"/>
</dbReference>
<sequence>MSVESAIQPAQHRAWWKESSVYQIYPSSFCTLKPTPVGTLSGVASKISYIQSLGIDIVWLCPIFPSPGVDMGYDISDYLTIDPIFGNIQDVDLLIKELHHRDMKLVLDLVVNHTSDDHEWFKESKKGKENKYRDWYVWRKGKIVDGERKPPNNWTAHFGGSAWEYDEATEEYYLHLYTTSQPDLNWENPAVRTAVHSIMRFWLSRGVDGFRMDVINYISKPQDFPDGDPKLSVHVGSEHYGVGPRLHEYLRDLGSILQEYDAFNVGEMPCVTDLGQVIKAVRHDRGELNMIFHFELHDIDHGPEGKFSPKKWEMEELKRIVERWQTFMYDNGGWNALYLENHDQPRSVNRFANASPEFAKQSAKMLATFVGCQAGTLFIYQGQELGVTNVPETWGMEEYKDIDCLNHWNSLNAKTTDRTRLSVACAEYQKKSRDNARTPMPWTSRGGFSPPGSPEPWMRMHPDNKIGVNAEDEVADPNSVFYYWASVLAARKKFKEVLIYGDFKLVDRENPKIFAYERRSGGERVSVVCNFGQEAETWCIEDFESVAEVILSTHDRAREYFGRKEIVLEPFEAWALSL</sequence>
<reference evidence="7" key="1">
    <citation type="journal article" date="2021" name="IMA Fungus">
        <title>Genomic characterization of three marine fungi, including Emericellopsis atlantica sp. nov. with signatures of a generalist lifestyle and marine biomass degradation.</title>
        <authorList>
            <person name="Hagestad O.C."/>
            <person name="Hou L."/>
            <person name="Andersen J.H."/>
            <person name="Hansen E.H."/>
            <person name="Altermark B."/>
            <person name="Li C."/>
            <person name="Kuhnert E."/>
            <person name="Cox R.J."/>
            <person name="Crous P.W."/>
            <person name="Spatafora J.W."/>
            <person name="Lail K."/>
            <person name="Amirebrahimi M."/>
            <person name="Lipzen A."/>
            <person name="Pangilinan J."/>
            <person name="Andreopoulos W."/>
            <person name="Hayes R.D."/>
            <person name="Ng V."/>
            <person name="Grigoriev I.V."/>
            <person name="Jackson S.A."/>
            <person name="Sutton T.D.S."/>
            <person name="Dobson A.D.W."/>
            <person name="Rama T."/>
        </authorList>
    </citation>
    <scope>NUCLEOTIDE SEQUENCE</scope>
    <source>
        <strain evidence="7">TRa3180A</strain>
    </source>
</reference>
<dbReference type="SMART" id="SM00642">
    <property type="entry name" value="Aamy"/>
    <property type="match status" value="1"/>
</dbReference>
<dbReference type="GO" id="GO:0004556">
    <property type="term" value="F:alpha-amylase activity"/>
    <property type="evidence" value="ECO:0007669"/>
    <property type="project" value="TreeGrafter"/>
</dbReference>
<feature type="domain" description="Glycosyl hydrolase family 13 catalytic" evidence="6">
    <location>
        <begin position="23"/>
        <end position="437"/>
    </location>
</feature>
<feature type="region of interest" description="Disordered" evidence="5">
    <location>
        <begin position="434"/>
        <end position="454"/>
    </location>
</feature>
<evidence type="ECO:0000259" key="6">
    <source>
        <dbReference type="SMART" id="SM00642"/>
    </source>
</evidence>
<dbReference type="GO" id="GO:0000025">
    <property type="term" value="P:maltose catabolic process"/>
    <property type="evidence" value="ECO:0007669"/>
    <property type="project" value="TreeGrafter"/>
</dbReference>
<dbReference type="Pfam" id="PF00128">
    <property type="entry name" value="Alpha-amylase"/>
    <property type="match status" value="1"/>
</dbReference>
<dbReference type="GO" id="GO:0033934">
    <property type="term" value="F:glucan 1,4-alpha-maltotriohydrolase activity"/>
    <property type="evidence" value="ECO:0007669"/>
    <property type="project" value="TreeGrafter"/>
</dbReference>
<dbReference type="Gene3D" id="2.60.40.1180">
    <property type="entry name" value="Golgi alpha-mannosidase II"/>
    <property type="match status" value="1"/>
</dbReference>
<dbReference type="CDD" id="cd11333">
    <property type="entry name" value="AmyAc_SI_OligoGlu_DGase"/>
    <property type="match status" value="1"/>
</dbReference>
<accession>A0A9P7Z6L9</accession>
<keyword evidence="3" id="KW-0326">Glycosidase</keyword>
<keyword evidence="2" id="KW-0378">Hydrolase</keyword>
<evidence type="ECO:0000256" key="1">
    <source>
        <dbReference type="ARBA" id="ARBA00008061"/>
    </source>
</evidence>
<keyword evidence="4" id="KW-0462">Maltose metabolism</keyword>
<dbReference type="SUPFAM" id="SSF51445">
    <property type="entry name" value="(Trans)glycosidases"/>
    <property type="match status" value="1"/>
</dbReference>
<evidence type="ECO:0000256" key="3">
    <source>
        <dbReference type="ARBA" id="ARBA00023295"/>
    </source>
</evidence>
<comment type="caution">
    <text evidence="7">The sequence shown here is derived from an EMBL/GenBank/DDBJ whole genome shotgun (WGS) entry which is preliminary data.</text>
</comment>
<dbReference type="FunFam" id="3.20.20.80:FF:000064">
    <property type="entry name" value="Oligo-1,6-glucosidase"/>
    <property type="match status" value="1"/>
</dbReference>
<dbReference type="Gene3D" id="3.90.400.10">
    <property type="entry name" value="Oligo-1,6-glucosidase, Domain 2"/>
    <property type="match status" value="1"/>
</dbReference>
<dbReference type="GO" id="GO:0004574">
    <property type="term" value="F:oligo-1,6-glucosidase activity"/>
    <property type="evidence" value="ECO:0007669"/>
    <property type="project" value="TreeGrafter"/>
</dbReference>
<dbReference type="Proteomes" id="UP000887226">
    <property type="component" value="Unassembled WGS sequence"/>
</dbReference>
<dbReference type="FunFam" id="3.90.400.10:FF:000002">
    <property type="entry name" value="Sucrose isomerase"/>
    <property type="match status" value="1"/>
</dbReference>
<evidence type="ECO:0000313" key="7">
    <source>
        <dbReference type="EMBL" id="KAG9245900.1"/>
    </source>
</evidence>
<comment type="similarity">
    <text evidence="1">Belongs to the glycosyl hydrolase 13 family.</text>
</comment>
<dbReference type="SUPFAM" id="SSF51011">
    <property type="entry name" value="Glycosyl hydrolase domain"/>
    <property type="match status" value="1"/>
</dbReference>
<dbReference type="InterPro" id="IPR045857">
    <property type="entry name" value="O16G_dom_2"/>
</dbReference>
<dbReference type="AlphaFoldDB" id="A0A9P7Z6L9"/>
<dbReference type="EMBL" id="MU253826">
    <property type="protein sequence ID" value="KAG9245900.1"/>
    <property type="molecule type" value="Genomic_DNA"/>
</dbReference>
<organism evidence="7 8">
    <name type="scientific">Calycina marina</name>
    <dbReference type="NCBI Taxonomy" id="1763456"/>
    <lineage>
        <taxon>Eukaryota</taxon>
        <taxon>Fungi</taxon>
        <taxon>Dikarya</taxon>
        <taxon>Ascomycota</taxon>
        <taxon>Pezizomycotina</taxon>
        <taxon>Leotiomycetes</taxon>
        <taxon>Helotiales</taxon>
        <taxon>Pezizellaceae</taxon>
        <taxon>Calycina</taxon>
    </lineage>
</organism>
<proteinExistence type="inferred from homology"/>
<protein>
    <submittedName>
        <fullName evidence="7">Alpha-glucosidase</fullName>
    </submittedName>
</protein>
<evidence type="ECO:0000256" key="2">
    <source>
        <dbReference type="ARBA" id="ARBA00022801"/>
    </source>
</evidence>
<dbReference type="InterPro" id="IPR006047">
    <property type="entry name" value="GH13_cat_dom"/>
</dbReference>
<dbReference type="InterPro" id="IPR017853">
    <property type="entry name" value="GH"/>
</dbReference>
<dbReference type="OrthoDB" id="1740265at2759"/>
<dbReference type="InterPro" id="IPR013780">
    <property type="entry name" value="Glyco_hydro_b"/>
</dbReference>
<name>A0A9P7Z6L9_9HELO</name>
<dbReference type="GO" id="GO:0004575">
    <property type="term" value="F:sucrose alpha-glucosidase activity"/>
    <property type="evidence" value="ECO:0007669"/>
    <property type="project" value="TreeGrafter"/>
</dbReference>
<gene>
    <name evidence="7" type="ORF">BJ878DRAFT_328505</name>
</gene>
<evidence type="ECO:0000256" key="5">
    <source>
        <dbReference type="SAM" id="MobiDB-lite"/>
    </source>
</evidence>
<evidence type="ECO:0000313" key="8">
    <source>
        <dbReference type="Proteomes" id="UP000887226"/>
    </source>
</evidence>
<dbReference type="PANTHER" id="PTHR10357">
    <property type="entry name" value="ALPHA-AMYLASE FAMILY MEMBER"/>
    <property type="match status" value="1"/>
</dbReference>